<name>A0A3L8GF44_STRIN</name>
<reference evidence="9 11" key="2">
    <citation type="submission" date="2018-06" db="EMBL/GenBank/DDBJ databases">
        <title>Mutators as drivers of adaptation in pathogenic bacteria and a risk factor for host jumps and vaccine escape.</title>
        <authorList>
            <person name="Barnes A.C."/>
            <person name="Silayeva O."/>
        </authorList>
    </citation>
    <scope>NUCLEOTIDE SEQUENCE [LARGE SCALE GENOMIC DNA]</scope>
    <source>
        <strain evidence="9 11">QMA0445</strain>
    </source>
</reference>
<keyword evidence="3" id="KW-0133">Cell shape</keyword>
<evidence type="ECO:0000313" key="8">
    <source>
        <dbReference type="EMBL" id="AHY16048.1"/>
    </source>
</evidence>
<evidence type="ECO:0000256" key="7">
    <source>
        <dbReference type="SAM" id="Coils"/>
    </source>
</evidence>
<dbReference type="AlphaFoldDB" id="A0A3L8GF44"/>
<proteinExistence type="inferred from homology"/>
<dbReference type="KEGG" id="siz:SI82_06345"/>
<keyword evidence="10" id="KW-1185">Reference proteome</keyword>
<dbReference type="Gene3D" id="1.20.58.90">
    <property type="match status" value="1"/>
</dbReference>
<evidence type="ECO:0000256" key="6">
    <source>
        <dbReference type="ARBA" id="ARBA00023316"/>
    </source>
</evidence>
<dbReference type="InterPro" id="IPR050644">
    <property type="entry name" value="PG_Glycine_Bridge_Synth"/>
</dbReference>
<dbReference type="GeneID" id="35766390"/>
<evidence type="ECO:0000256" key="5">
    <source>
        <dbReference type="ARBA" id="ARBA00023315"/>
    </source>
</evidence>
<evidence type="ECO:0000256" key="1">
    <source>
        <dbReference type="ARBA" id="ARBA00009943"/>
    </source>
</evidence>
<protein>
    <submittedName>
        <fullName evidence="9">Aminoacyltransferase</fullName>
    </submittedName>
    <submittedName>
        <fullName evidence="8">UDP-N-acetylmuramoylpentapeptide-lysine N(6)-alanyltransferase</fullName>
    </submittedName>
</protein>
<keyword evidence="5 9" id="KW-0012">Acyltransferase</keyword>
<keyword evidence="4" id="KW-0573">Peptidoglycan synthesis</keyword>
<dbReference type="OrthoDB" id="2173585at2"/>
<dbReference type="Proteomes" id="UP000025245">
    <property type="component" value="Chromosome"/>
</dbReference>
<evidence type="ECO:0000313" key="10">
    <source>
        <dbReference type="Proteomes" id="UP000025245"/>
    </source>
</evidence>
<dbReference type="InterPro" id="IPR003447">
    <property type="entry name" value="FEMABX"/>
</dbReference>
<keyword evidence="6" id="KW-0961">Cell wall biogenesis/degradation</keyword>
<dbReference type="Gene3D" id="3.40.630.30">
    <property type="match status" value="2"/>
</dbReference>
<reference evidence="8 10" key="1">
    <citation type="journal article" date="2014" name="Genome Announc.">
        <title>Complete Genome Sequence of a Virulent Strain, Streptococcus iniae ISET0901, Isolated from Diseased Tilapia.</title>
        <authorList>
            <person name="Pridgeon J.W."/>
            <person name="Zhang D."/>
            <person name="Zhang L."/>
        </authorList>
    </citation>
    <scope>NUCLEOTIDE SEQUENCE [LARGE SCALE GENOMIC DNA]</scope>
    <source>
        <strain evidence="8 10">ISET0901</strain>
    </source>
</reference>
<keyword evidence="2 9" id="KW-0808">Transferase</keyword>
<dbReference type="SMR" id="A0A3L8GF44"/>
<dbReference type="KEGG" id="sio:DW64_06190"/>
<gene>
    <name evidence="9" type="ORF">DIY07_06460</name>
    <name evidence="8" type="ORF">DQ08_06195</name>
</gene>
<dbReference type="InterPro" id="IPR016181">
    <property type="entry name" value="Acyl_CoA_acyltransferase"/>
</dbReference>
<dbReference type="RefSeq" id="WP_003101182.1">
    <property type="nucleotide sequence ID" value="NZ_CP010783.1"/>
</dbReference>
<dbReference type="EMBL" id="CP007586">
    <property type="protein sequence ID" value="AHY16048.1"/>
    <property type="molecule type" value="Genomic_DNA"/>
</dbReference>
<sequence>MYTYKVGIKAQEHDAFVIANPACNLLQSSNWGKIKDNWEQELIGFYQGETLVASASILIKKLPLKRSMLYIPRGPIMDYTNYELVDFVVSSLKKYGQSQKAIVIKCDPTLFIKQFLADADPETIEENDITPTIINFLAKRGLEWSGPTKDIAQTIQPRFQANLYKQDFSLENLPKKTKQAIRTAQNKGIEITIGGMELLEDFSQLMKKTEERKGINLRGIHYYRKLMTTYSDKNSYITMARLNLIERHQLLNQQLEKAHQEQAKFTEKTKEGKKKETANAISRIQQELDFLDEKIAAGQTLVPLAATLSLIFGKTSENLYAGMDEEYRHYQAALLTWFETAKQAFDKGCDWQNMGGIENQLDGGLYSFKSKLNPTIEEFAGEFNIPVSLLHKPVMLAYNVRKKLRSK</sequence>
<dbReference type="EMBL" id="QLQD01000057">
    <property type="protein sequence ID" value="RLU56502.1"/>
    <property type="molecule type" value="Genomic_DNA"/>
</dbReference>
<dbReference type="Proteomes" id="UP000269148">
    <property type="component" value="Unassembled WGS sequence"/>
</dbReference>
<dbReference type="GO" id="GO:0008360">
    <property type="term" value="P:regulation of cell shape"/>
    <property type="evidence" value="ECO:0007669"/>
    <property type="project" value="UniProtKB-KW"/>
</dbReference>
<dbReference type="GO" id="GO:0016755">
    <property type="term" value="F:aminoacyltransferase activity"/>
    <property type="evidence" value="ECO:0007669"/>
    <property type="project" value="InterPro"/>
</dbReference>
<dbReference type="KEGG" id="siq:DQ08_06195"/>
<dbReference type="Pfam" id="PF02388">
    <property type="entry name" value="FemAB"/>
    <property type="match status" value="1"/>
</dbReference>
<dbReference type="PANTHER" id="PTHR36174:SF1">
    <property type="entry name" value="LIPID II:GLYCINE GLYCYLTRANSFERASE"/>
    <property type="match status" value="1"/>
</dbReference>
<accession>A0A3L8GF44</accession>
<evidence type="ECO:0000256" key="2">
    <source>
        <dbReference type="ARBA" id="ARBA00022679"/>
    </source>
</evidence>
<dbReference type="PROSITE" id="PS51191">
    <property type="entry name" value="FEMABX"/>
    <property type="match status" value="1"/>
</dbReference>
<organism evidence="9 11">
    <name type="scientific">Streptococcus iniae</name>
    <name type="common">Streptococcus shiloi</name>
    <dbReference type="NCBI Taxonomy" id="1346"/>
    <lineage>
        <taxon>Bacteria</taxon>
        <taxon>Bacillati</taxon>
        <taxon>Bacillota</taxon>
        <taxon>Bacilli</taxon>
        <taxon>Lactobacillales</taxon>
        <taxon>Streptococcaceae</taxon>
        <taxon>Streptococcus</taxon>
    </lineage>
</organism>
<evidence type="ECO:0000313" key="11">
    <source>
        <dbReference type="Proteomes" id="UP000269148"/>
    </source>
</evidence>
<evidence type="ECO:0000256" key="3">
    <source>
        <dbReference type="ARBA" id="ARBA00022960"/>
    </source>
</evidence>
<dbReference type="PANTHER" id="PTHR36174">
    <property type="entry name" value="LIPID II:GLYCINE GLYCYLTRANSFERASE"/>
    <property type="match status" value="1"/>
</dbReference>
<feature type="coiled-coil region" evidence="7">
    <location>
        <begin position="241"/>
        <end position="294"/>
    </location>
</feature>
<keyword evidence="7" id="KW-0175">Coiled coil</keyword>
<dbReference type="GO" id="GO:0071555">
    <property type="term" value="P:cell wall organization"/>
    <property type="evidence" value="ECO:0007669"/>
    <property type="project" value="UniProtKB-KW"/>
</dbReference>
<evidence type="ECO:0000313" key="9">
    <source>
        <dbReference type="EMBL" id="RLU56502.1"/>
    </source>
</evidence>
<dbReference type="SUPFAM" id="SSF55729">
    <property type="entry name" value="Acyl-CoA N-acyltransferases (Nat)"/>
    <property type="match status" value="2"/>
</dbReference>
<dbReference type="GO" id="GO:0009252">
    <property type="term" value="P:peptidoglycan biosynthetic process"/>
    <property type="evidence" value="ECO:0007669"/>
    <property type="project" value="UniProtKB-KW"/>
</dbReference>
<dbReference type="STRING" id="1346.BMF34_06255"/>
<comment type="similarity">
    <text evidence="1">Belongs to the FemABX family.</text>
</comment>
<evidence type="ECO:0000256" key="4">
    <source>
        <dbReference type="ARBA" id="ARBA00022984"/>
    </source>
</evidence>